<dbReference type="FunFam" id="1.10.1200.10:FF:000016">
    <property type="entry name" value="Non-ribosomal peptide synthase"/>
    <property type="match status" value="1"/>
</dbReference>
<dbReference type="InterPro" id="IPR036736">
    <property type="entry name" value="ACP-like_sf"/>
</dbReference>
<evidence type="ECO:0000256" key="1">
    <source>
        <dbReference type="ARBA" id="ARBA00001957"/>
    </source>
</evidence>
<dbReference type="NCBIfam" id="TIGR01733">
    <property type="entry name" value="AA-adenyl-dom"/>
    <property type="match status" value="4"/>
</dbReference>
<dbReference type="InterPro" id="IPR023213">
    <property type="entry name" value="CAT-like_dom_sf"/>
</dbReference>
<feature type="domain" description="Carrier" evidence="7">
    <location>
        <begin position="2076"/>
        <end position="2150"/>
    </location>
</feature>
<dbReference type="RefSeq" id="WP_144322428.1">
    <property type="nucleotide sequence ID" value="NZ_CP040916.1"/>
</dbReference>
<dbReference type="GO" id="GO:0016874">
    <property type="term" value="F:ligase activity"/>
    <property type="evidence" value="ECO:0007669"/>
    <property type="project" value="UniProtKB-KW"/>
</dbReference>
<dbReference type="CDD" id="cd17643">
    <property type="entry name" value="A_NRPS_Cytc1-like"/>
    <property type="match status" value="2"/>
</dbReference>
<dbReference type="GO" id="GO:0072330">
    <property type="term" value="P:monocarboxylic acid biosynthetic process"/>
    <property type="evidence" value="ECO:0007669"/>
    <property type="project" value="UniProtKB-ARBA"/>
</dbReference>
<evidence type="ECO:0000313" key="8">
    <source>
        <dbReference type="EMBL" id="QDQ15225.1"/>
    </source>
</evidence>
<feature type="region of interest" description="Disordered" evidence="6">
    <location>
        <begin position="5395"/>
        <end position="5445"/>
    </location>
</feature>
<dbReference type="InterPro" id="IPR001242">
    <property type="entry name" value="Condensation_dom"/>
</dbReference>
<dbReference type="NCBIfam" id="NF003417">
    <property type="entry name" value="PRK04813.1"/>
    <property type="match status" value="5"/>
</dbReference>
<proteinExistence type="inferred from homology"/>
<evidence type="ECO:0000256" key="5">
    <source>
        <dbReference type="ARBA" id="ARBA00022598"/>
    </source>
</evidence>
<dbReference type="CDD" id="cd19544">
    <property type="entry name" value="E-C_NRPS"/>
    <property type="match status" value="4"/>
</dbReference>
<comment type="similarity">
    <text evidence="2">Belongs to the ATP-dependent AMP-binding enzyme family.</text>
</comment>
<dbReference type="PROSITE" id="PS00455">
    <property type="entry name" value="AMP_BINDING"/>
    <property type="match status" value="4"/>
</dbReference>
<dbReference type="PANTHER" id="PTHR45527:SF1">
    <property type="entry name" value="FATTY ACID SYNTHASE"/>
    <property type="match status" value="1"/>
</dbReference>
<dbReference type="SUPFAM" id="SSF47336">
    <property type="entry name" value="ACP-like"/>
    <property type="match status" value="5"/>
</dbReference>
<gene>
    <name evidence="8" type="ORF">FH965_35610</name>
</gene>
<dbReference type="InterPro" id="IPR000873">
    <property type="entry name" value="AMP-dep_synth/lig_dom"/>
</dbReference>
<sequence length="5445" mass="579930">MSEQDGVFHELMAAQLGIWTAQHLHPDNPIYNVGEYMEIIGELDVELFERALRSALREAEAVHTRFVGEGESVRQHVKVSDDWPFHKIDLSGEPDPRARAEEWMRTDMRRPVDMRTGALFTQAMLRLGPNHVYWYQRCHHILGDGFSGPLVNNRIAQIYAALSAGDAYDEGALAPFSNLIDADRAYRGSEEQAKDRAYWGEIFADLPTPVSLSGQLPTGTPHHLIRGTAEVPPEAAADLRSTARSLRTSISGMAIAAAAVYLNRATGAEDVVVALPVFGRFGSAQRQTPGMATNLLPIRLSVRSSMTVEELVRQVSVQVRGALRHQKYRYEDMLRDLRLIGRGNLASMVVNVVPYAYDFSFGDCEVRAHALSSGHFNDVAFCVYDRSADGRIQVATDANPELYSQDANQRHTDRLHNVLTWLATAAPEDRVGRVEILDEAERRQVLQDWNDTARPVPATTLTALLEEQAARTPGTPAVSSQGVERSYAELHASANRLARLLISRGVGPESLVAVSMERSVDLVVALLAVLKAGGAYVPVDPEYPADRIAYMLEDARPVLLLTSEAVAPSLPEVAGLERVVIDEPRVTAALNGLDTAALTASERRGPQLPSHPAYVIYTSGSTGRPKGVLITHQNLVNYVTRCTEAYPDLHGTTLLHASISFDAGVTALYGALTCGGRVIVAPMDEHLPATLRTQELAFLKATPSHLAYMDGFDESCAPTGQLMVGGEAVGGTQIRDWRRRHPSVAVVNHYGPTEVTVGCTDYVVTADDDTEAGTLPIGRPMWNTRVYVLDAALRPVPAGVPGELYLAGDQLARGYLGRPGLSAERFIACPFGAAGERMYRTGDVVRWRADGNLEFLGRADDQVKIRGYRIELGEIEAALESHGDVAQAAVLVREDVPGDKRLVAYVVPAAPGDTADAADAVDTAALRGHLGRSLPEYMVPSATVVLEALPLTVNGKLDRRALPAPEYTAASGGRAPASPQEEILCAVFAEVLGVPSVGVDDNFFELGGHSLLAVSLIERLRERGVSVSVRDLFAAPTAAGLAAASAGAGAVTVPENLIPAGAEAITPEMLPLVELTVEEVERISARVQGGAANIADVYPLAPLQEGIFFHSVLGGDSGADVYVLPTVLGFDSRSRAERFLEALQSVVDRHDILRTGFAWEGLREPVQVVLRKAAIPVEELQLHPQPDTDPVQQLLELCSPSMDIRQAPLLRATLAAEPGTDRWLLALQAHHLVRDHTTLEILLGEVRALLGGDVGALPVPVPFREFVAQARLGVSRGEHERFFGELLGGVSEPTAPFGLLDVHGDGSDVAEATAVLDAGLAVRLREQARRLGVSPATLFHLVWARVVAVTSGRDDVVFGSVLFGRMQAGAGADRTPGLFINTLPVRVPTGRVAVGEAVRGMQKQLADLLVHEHASLGLAQQAADLAAETPLFTSLLNYRHSAGAPGDEPSIDLDGVELLSVRERTNYPVTVSVDDTGDGFGLTVQTAAPIDAESVCGLLGAAAEGVVAALEDESEGLLLGRVPVLGEAEQDQLVREWSGASHPVAEASLTELFAAQVGRTPDATAVTFGGTEWSYAELDARANRLARLLISRGVGAESLVAVCMERSADLVVALLAVLKAGGAYVPIDPQYPADRIAYVLQDARPVLVLANQATEDVIPAGADVPVRVVVDAPEVLAQLEALSGEPVRSVEVSPSHVAYVIYTSGSTGRPKGVAVPHGNVVALFGGTDGWFGFGAGDVWAWFHSFAFDFSVWELWGALLHGGRLVVVSREVSRNPREVLELLVTERVTVLNQTPSAFYQLMAAEGREPLLGGRLVLRCVVFGGEALDLSRLREWYVRHGADAPVLVNMYGITETTVHVSYMALDEAVVAAGAGSVIGVGIPNLRVFVLGSDLRPVPVGVAGELYVAGAQLARGYVGRAGLTAERFVACPFGAAGERMYRTGDVVRWCADGNLEFIGRADDQVKVRGFRIELGEIEAALESHGDVAQAAVLVREDVPGDKRLVAYVVPAASSDTAGAADAVDIAALRAHVGAQLPEYMVPSATVVLEALPLTVNGKLDRRALPAPAYTAVGHGDGRGPASLQEEILCAVFADVLGLPSVSVDDNFFELGGHSLLAVSLIERLRERGLPVSVRSLFATPTVAGLAAAVGAGGQGAVAVPENLIPADAEAITPEMLPLVDLTADELDRIVTRVPGGAANIADIYPLAPLQEGLFFHHLMTGEGETDVYLQQTVLRFDARQRVDRFVEALQAVTVRHDILRTGFAWEGLREPVQVVVRHAEIPVNEVDLGGVDGDLTQGLLGLCSPSMDIRQAPLLRATVAAEPGSDRWLLALQVHHLVQDHTALAVLLGEVRALLGGDAGALPVPVPFREFVAQARLGVSRGEHERFFGELLGGVSEPTAPFGLLDVHGDGSDVAEATAVLDAGLAVRLREQARRLGVSPATLFHLVWARVVAVTSGRDDVVFGSVLFGRMQAGAGADRTPGLFINTLPVRVPTGRVAVGEAVRGMQRQLADLLVHEHAPLTLAQQAADLAAETPLFTSLLNYRHNDRPREEMGLDLAGVDIVYTRERTNYPLTVSVDDTGEGFGLTVQASAPIAAESVCGLVSAAAEGIVTALEDEAASLALHRIPVLDGVERDRLVCGWNDTGRSVAPVSLTGLLAAQAARTPDAVAVVFEGVEWSYAELDARANRLARLLISRGVGAESLVAVCMERSADLVVSLLAVLKAGGGYVPVDPEYPAERIAYVLADAKPVLVLTSQATEGAVPEGADVPARVVVDGAEVLAQLEALSGEPVRSVEVSPSHVAYVIYTSGSTGRPKGVAVPHRGVVNRLLWMQDAFGLDGSDRVVQKTPFGFDVSVWEFFWPLVTGAGLVVARAGGHRDAGYLAELIRRERVTVAHFVPSMLRVFLREPGAGGCAGLRWVVCSGEALAAELRDQFFAVLEGVELHNLYGPTEASVDVTAWACGVGEGPVVPIGRPVWNTRVFVLGAGLQPVPVGVAGELYLAGDQLARGYVGRAGLTAERFVACPFGAVGERMYRTGDVVRWRADGSLEYLGRADDQVKVRGFRIELGEIETALVAHGDVAQTAVMVREDVPGDKRLVAYVVPSEGAVDGAVLRAHVGRMLPEYMVPSAVVALAELPVTVNGKLDRRALPAPEYTAAGGGRGPASLQEEILCAVFAEVLGVPSVGVDDNFFELGGHSLLAVRLVSRVRSVLGVEVGVRAVFEAPSVGLLVGRLEGAEGARPGLSARVRPELVPLSFAQQRLWFLGELEGPNATYNIPAGIRLRGELDVEALGLALNDVVARHEVLRTVFPMVEGAARQQVLDAESTHCELKLVDVSSEGELGEVMAEAAGCVFDLAVDVPLRAWLFSMGPQEHVLMLVLHHVAGDGWSMAPLARDVSVAYAARAAGGVPVWEPLAVQYADYALWQRELLGEESDPESVMARQLAYWRQALAEVPDELVLPVDRPRPDVATYQGGVVQLDVEPSVHARLVEVARAHGVTLFMVLQAGMAALLSRLGAGRDIPLGVPVAGRSDEALEELVGFFVNTLVIRTDVSGDPSFAELLERVREAGLGAYAHEDVPFERLVEELAPTRSMARHPLFQIMLGLDTHADAVVDLPGIEAEVIASKEVAAKFDLDLNVRERFDASGAPAGLGGTVVYAVDLFDEATVAELVERFVRVLEAVTADPHQPVSRIQILGDAERDRILTEWKNSAAGVPARTVPVLDAAPRSGADTGSKVFVLDAALQPVPVGVAGDLYVAGGLKDHGYEGRPGLTAERFVACPFGAAGERMYRTGDVVRWRADGSLELVGGAHEEQEPNASTAVDEGQPARGRGPSSVQEEILCAVFAEMLDLPQVGVDDNFFELGGHSLMAVKLVVRLRELGMPVSVRSLFATPTAAGLAAAVSADGQGAVAVPENLIPAGADVITPEMLPLVELTTGEIDRIVTRVPGGAANIADIYPLAPLQEGIFFHSVIGNENGADVYVLPTVLRFDSRERLDQFLSVLQTAVDRHDTLRTGFAWEGLREPVQVVVRHAEIPVNEVDLAGVDGDLTQGLLELCSPSMDIRQAPLLRATVAAEPGSDRWLMVMQAHHLVQDHTAMGVLFAEVSALLRGDVGALPVPVPFREFVAQARLGVSRGEHERFFGELLGGVSEPTAPFGLLDVHGDGSDVAEATAVLDAGLAVRLREQARRLGVSPATLFHLVWARVAAVTSRRDDVVFGSVLFGRMQAGAGADRTPGLFINTLPVRVPTGHVSVGEAVRGMQKQLADLLVHEHAPLTLAQQAADLAAETPLFTSLLNYRQNANAAQRLGRSIEELNTGLDGVELLSAHERTNYPLTVSVDDTGEGFGLTVQAAAPIAAQAVCDLVGSAAEGIVTALEKEPEDLLLERVPVLGEAEQDQLVREWSGASHPVAEASLTELFAAQAARTPDATAVTFGGTEWSYAELDARANRLARLLISRGVGAESLVAVCMERSADLVVSLLAVLKAGGAYVPIDPQYPADRIAYVLEDARPALVLTSEAVQSAVPAVEDVERVVVDDAQTLSALADLDAVAVTDAERGGQVLPSHVAYVIYTSGSTGRPKGVAVPHGNVVALFGGTDGWFGFGAGDVWAWFHSFAFDFSVWELWGALLHGGRLVVVSREVSRNPREVLELLVTERVTVLNQTPSAFYQLMAAEGREPLLGGRLVLRCVVFGGEALDLSRLREWYVRHGADAPVLVNMYGITETTVHVSYMALDEAVVAAGAGSVIGVGIPNLRVFVLGSDLRPVPVGVAGELYVAGAQLARGYVGRAGLTAERFVACPFGAAGERMYRTGDVVRWCADGNLEFIGRADDQVKVRGFRIELGEIEAALESHGDVAQAAVLVREDVPGDKRLVAYVVPAASSDTAGAADAVDIAALRAHVGAQLPEYMVPSATVVLEALPLTVNGKLDRRALPAPAYTAVGHGDGRGPASLQEEILCAVFADVLGLPSVSVDDNFFELGGHSLLAVSLIERLRERGLPVSVRSLFATPTVAGLAAAVGAGGQGAVAVPENLIPADAEAITPEMLPLVDLTADELDRIVTRVPGGAANIADIYPLAPLQEGLFFHHLMTGEGETDVYLQQTVLRFDARQRVDRFVEALQAVTVRHDILRTGFAWDGLREPVQVVVRRAEVPVHEVALDAASEGQDAVQQLLDAADKAMDVGRAPLLRAYIGAEPGSDRWLMVLQNHHLVEDHTALELLLAEVRAHLEGQEDALPTPVPFREFVARARLGVTRAEHERFFGELLDGVTEPTAPYGLLDVRGDGTEVDEVMSTLDAAVATRLREQARRLGVSPATLFHLVWARVVAVTSGRDDVVFGSVLFGRMQAGTGADRTPGLFINTLPVRVPTGRVAVGEAVRGMQKQLADLLVHEHAPLTLAVGSRWVRPCGGCRSSSPTSSSTNTPRSPSPSRPPDCPRRPRCSPPCSTSGTTRPAARARTT</sequence>
<feature type="compositionally biased region" description="Low complexity" evidence="6">
    <location>
        <begin position="5428"/>
        <end position="5445"/>
    </location>
</feature>
<protein>
    <submittedName>
        <fullName evidence="8">Amino acid adenylation domain-containing protein</fullName>
    </submittedName>
</protein>
<feature type="domain" description="Carrier" evidence="7">
    <location>
        <begin position="975"/>
        <end position="1049"/>
    </location>
</feature>
<dbReference type="InterPro" id="IPR020845">
    <property type="entry name" value="AMP-binding_CS"/>
</dbReference>
<organism evidence="8 9">
    <name type="scientific">Streptomyces spectabilis</name>
    <dbReference type="NCBI Taxonomy" id="68270"/>
    <lineage>
        <taxon>Bacteria</taxon>
        <taxon>Bacillati</taxon>
        <taxon>Actinomycetota</taxon>
        <taxon>Actinomycetes</taxon>
        <taxon>Kitasatosporales</taxon>
        <taxon>Streptomycetaceae</taxon>
        <taxon>Streptomyces</taxon>
    </lineage>
</organism>
<dbReference type="SUPFAM" id="SSF52777">
    <property type="entry name" value="CoA-dependent acyltransferases"/>
    <property type="match status" value="12"/>
</dbReference>
<dbReference type="GO" id="GO:0017000">
    <property type="term" value="P:antibiotic biosynthetic process"/>
    <property type="evidence" value="ECO:0007669"/>
    <property type="project" value="UniProtKB-ARBA"/>
</dbReference>
<dbReference type="Gene3D" id="3.30.559.10">
    <property type="entry name" value="Chloramphenicol acetyltransferase-like domain"/>
    <property type="match status" value="6"/>
</dbReference>
<dbReference type="GO" id="GO:0005737">
    <property type="term" value="C:cytoplasm"/>
    <property type="evidence" value="ECO:0007669"/>
    <property type="project" value="TreeGrafter"/>
</dbReference>
<dbReference type="CDD" id="cd19540">
    <property type="entry name" value="LCL_NRPS-like"/>
    <property type="match status" value="1"/>
</dbReference>
<dbReference type="InterPro" id="IPR029058">
    <property type="entry name" value="AB_hydrolase_fold"/>
</dbReference>
<dbReference type="FunFam" id="2.30.38.10:FF:000001">
    <property type="entry name" value="Non-ribosomal peptide synthetase PvdI"/>
    <property type="match status" value="4"/>
</dbReference>
<feature type="region of interest" description="Disordered" evidence="6">
    <location>
        <begin position="3803"/>
        <end position="3827"/>
    </location>
</feature>
<feature type="compositionally biased region" description="Low complexity" evidence="6">
    <location>
        <begin position="5395"/>
        <end position="5410"/>
    </location>
</feature>
<dbReference type="InterPro" id="IPR020806">
    <property type="entry name" value="PKS_PP-bd"/>
</dbReference>
<dbReference type="GO" id="GO:0044550">
    <property type="term" value="P:secondary metabolite biosynthetic process"/>
    <property type="evidence" value="ECO:0007669"/>
    <property type="project" value="UniProtKB-ARBA"/>
</dbReference>
<dbReference type="GO" id="GO:0043041">
    <property type="term" value="P:amino acid activation for nonribosomal peptide biosynthetic process"/>
    <property type="evidence" value="ECO:0007669"/>
    <property type="project" value="TreeGrafter"/>
</dbReference>
<dbReference type="FunFam" id="3.40.50.980:FF:000001">
    <property type="entry name" value="Non-ribosomal peptide synthetase"/>
    <property type="match status" value="4"/>
</dbReference>
<dbReference type="FunFam" id="3.40.50.12780:FF:000012">
    <property type="entry name" value="Non-ribosomal peptide synthetase"/>
    <property type="match status" value="4"/>
</dbReference>
<dbReference type="FunFam" id="3.30.559.30:FF:000001">
    <property type="entry name" value="Non-ribosomal peptide synthetase"/>
    <property type="match status" value="1"/>
</dbReference>
<dbReference type="GO" id="GO:0031177">
    <property type="term" value="F:phosphopantetheine binding"/>
    <property type="evidence" value="ECO:0007669"/>
    <property type="project" value="InterPro"/>
</dbReference>
<dbReference type="FunFam" id="3.40.50.980:FF:000002">
    <property type="entry name" value="Enterobactin synthetase component F"/>
    <property type="match status" value="1"/>
</dbReference>
<comment type="cofactor">
    <cofactor evidence="1">
        <name>pantetheine 4'-phosphate</name>
        <dbReference type="ChEBI" id="CHEBI:47942"/>
    </cofactor>
</comment>
<feature type="domain" description="Carrier" evidence="7">
    <location>
        <begin position="3826"/>
        <end position="3900"/>
    </location>
</feature>
<dbReference type="Gene3D" id="3.30.559.30">
    <property type="entry name" value="Nonribosomal peptide synthetase, condensation domain"/>
    <property type="match status" value="6"/>
</dbReference>
<evidence type="ECO:0000256" key="3">
    <source>
        <dbReference type="ARBA" id="ARBA00022450"/>
    </source>
</evidence>
<dbReference type="SUPFAM" id="SSF56801">
    <property type="entry name" value="Acetyl-CoA synthetase-like"/>
    <property type="match status" value="5"/>
</dbReference>
<dbReference type="InterPro" id="IPR025110">
    <property type="entry name" value="AMP-bd_C"/>
</dbReference>
<dbReference type="InterPro" id="IPR045851">
    <property type="entry name" value="AMP-bd_C_sf"/>
</dbReference>
<dbReference type="EMBL" id="CP040916">
    <property type="protein sequence ID" value="QDQ15225.1"/>
    <property type="molecule type" value="Genomic_DNA"/>
</dbReference>
<dbReference type="GO" id="GO:0008610">
    <property type="term" value="P:lipid biosynthetic process"/>
    <property type="evidence" value="ECO:0007669"/>
    <property type="project" value="UniProtKB-ARBA"/>
</dbReference>
<evidence type="ECO:0000256" key="4">
    <source>
        <dbReference type="ARBA" id="ARBA00022553"/>
    </source>
</evidence>
<accession>A0A516RHV3</accession>
<dbReference type="Proteomes" id="UP000316806">
    <property type="component" value="Chromosome"/>
</dbReference>
<feature type="domain" description="Carrier" evidence="7">
    <location>
        <begin position="4937"/>
        <end position="5011"/>
    </location>
</feature>
<dbReference type="Gene3D" id="3.40.50.12780">
    <property type="entry name" value="N-terminal domain of ligase-like"/>
    <property type="match status" value="1"/>
</dbReference>
<evidence type="ECO:0000256" key="6">
    <source>
        <dbReference type="SAM" id="MobiDB-lite"/>
    </source>
</evidence>
<dbReference type="CDD" id="cd17646">
    <property type="entry name" value="A_NRPS_AB3403-like"/>
    <property type="match status" value="1"/>
</dbReference>
<evidence type="ECO:0000259" key="7">
    <source>
        <dbReference type="PROSITE" id="PS50075"/>
    </source>
</evidence>
<dbReference type="InterPro" id="IPR006162">
    <property type="entry name" value="Ppantetheine_attach_site"/>
</dbReference>
<dbReference type="Pfam" id="PF13193">
    <property type="entry name" value="AMP-binding_C"/>
    <property type="match status" value="4"/>
</dbReference>
<dbReference type="Pfam" id="PF00550">
    <property type="entry name" value="PP-binding"/>
    <property type="match status" value="5"/>
</dbReference>
<dbReference type="Pfam" id="PF00668">
    <property type="entry name" value="Condensation"/>
    <property type="match status" value="6"/>
</dbReference>
<dbReference type="SMART" id="SM00823">
    <property type="entry name" value="PKS_PP"/>
    <property type="match status" value="5"/>
</dbReference>
<dbReference type="FunFam" id="1.10.1200.10:FF:000005">
    <property type="entry name" value="Nonribosomal peptide synthetase 1"/>
    <property type="match status" value="4"/>
</dbReference>
<dbReference type="Gene3D" id="1.10.1200.10">
    <property type="entry name" value="ACP-like"/>
    <property type="match status" value="1"/>
</dbReference>
<keyword evidence="5" id="KW-0436">Ligase</keyword>
<evidence type="ECO:0000256" key="2">
    <source>
        <dbReference type="ARBA" id="ARBA00006432"/>
    </source>
</evidence>
<name>A0A516RHV3_STRST</name>
<evidence type="ECO:0000313" key="9">
    <source>
        <dbReference type="Proteomes" id="UP000316806"/>
    </source>
</evidence>
<feature type="domain" description="Carrier" evidence="7">
    <location>
        <begin position="3158"/>
        <end position="3233"/>
    </location>
</feature>
<dbReference type="Gene3D" id="3.40.50.1820">
    <property type="entry name" value="alpha/beta hydrolase"/>
    <property type="match status" value="4"/>
</dbReference>
<dbReference type="InterPro" id="IPR010071">
    <property type="entry name" value="AA_adenyl_dom"/>
</dbReference>
<dbReference type="Pfam" id="PF00501">
    <property type="entry name" value="AMP-binding"/>
    <property type="match status" value="4"/>
</dbReference>
<dbReference type="InterPro" id="IPR042099">
    <property type="entry name" value="ANL_N_sf"/>
</dbReference>
<dbReference type="Gene3D" id="2.30.38.10">
    <property type="entry name" value="Luciferase, Domain 3"/>
    <property type="match status" value="4"/>
</dbReference>
<dbReference type="PANTHER" id="PTHR45527">
    <property type="entry name" value="NONRIBOSOMAL PEPTIDE SYNTHETASE"/>
    <property type="match status" value="1"/>
</dbReference>
<keyword evidence="4" id="KW-0597">Phosphoprotein</keyword>
<keyword evidence="3" id="KW-0596">Phosphopantetheine</keyword>
<dbReference type="Gene3D" id="3.30.300.30">
    <property type="match status" value="4"/>
</dbReference>
<dbReference type="Gene3D" id="3.40.50.980">
    <property type="match status" value="6"/>
</dbReference>
<reference evidence="8 9" key="1">
    <citation type="journal article" date="2019" name="J. Ind. Microbiol. Biotechnol.">
        <title>The complete genomic sequence of Streptomyces spectabilis NRRL-2792 and identification of secondary metabolite biosynthetic gene clusters.</title>
        <authorList>
            <person name="Sinha A."/>
            <person name="Phillips-Salemka S."/>
            <person name="Niraula T.A."/>
            <person name="Short K.A."/>
            <person name="Niraula N.P."/>
        </authorList>
    </citation>
    <scope>NUCLEOTIDE SEQUENCE [LARGE SCALE GENOMIC DNA]</scope>
    <source>
        <strain evidence="8 9">NRRL 2792</strain>
    </source>
</reference>
<dbReference type="InterPro" id="IPR009081">
    <property type="entry name" value="PP-bd_ACP"/>
</dbReference>
<dbReference type="PROSITE" id="PS50075">
    <property type="entry name" value="CARRIER"/>
    <property type="match status" value="5"/>
</dbReference>
<dbReference type="PROSITE" id="PS00012">
    <property type="entry name" value="PHOSPHOPANTETHEINE"/>
    <property type="match status" value="2"/>
</dbReference>
<dbReference type="FunFam" id="3.30.300.30:FF:000010">
    <property type="entry name" value="Enterobactin synthetase component F"/>
    <property type="match status" value="4"/>
</dbReference>
<dbReference type="CDD" id="cd05930">
    <property type="entry name" value="A_NRPS"/>
    <property type="match status" value="1"/>
</dbReference>